<evidence type="ECO:0000256" key="1">
    <source>
        <dbReference type="ARBA" id="ARBA00012493"/>
    </source>
</evidence>
<dbReference type="Pfam" id="PF17917">
    <property type="entry name" value="RT_RNaseH"/>
    <property type="match status" value="1"/>
</dbReference>
<keyword evidence="4" id="KW-0540">Nuclease</keyword>
<evidence type="ECO:0000256" key="2">
    <source>
        <dbReference type="ARBA" id="ARBA00022679"/>
    </source>
</evidence>
<dbReference type="Gene3D" id="3.30.70.270">
    <property type="match status" value="2"/>
</dbReference>
<feature type="domain" description="Reverse transcriptase" evidence="8">
    <location>
        <begin position="1"/>
        <end position="83"/>
    </location>
</feature>
<feature type="non-terminal residue" evidence="9">
    <location>
        <position position="349"/>
    </location>
</feature>
<dbReference type="CDD" id="cd09274">
    <property type="entry name" value="RNase_HI_RT_Ty3"/>
    <property type="match status" value="1"/>
</dbReference>
<keyword evidence="3" id="KW-0548">Nucleotidyltransferase</keyword>
<dbReference type="AlphaFoldDB" id="A0A8S4QT24"/>
<dbReference type="FunFam" id="3.30.70.270:FF:000020">
    <property type="entry name" value="Transposon Tf2-6 polyprotein-like Protein"/>
    <property type="match status" value="1"/>
</dbReference>
<dbReference type="InterPro" id="IPR050951">
    <property type="entry name" value="Retrovirus_Pol_polyprotein"/>
</dbReference>
<dbReference type="EMBL" id="CAKXAJ010014352">
    <property type="protein sequence ID" value="CAH2216186.1"/>
    <property type="molecule type" value="Genomic_DNA"/>
</dbReference>
<comment type="caution">
    <text evidence="9">The sequence shown here is derived from an EMBL/GenBank/DDBJ whole genome shotgun (WGS) entry which is preliminary data.</text>
</comment>
<organism evidence="9 10">
    <name type="scientific">Pararge aegeria aegeria</name>
    <dbReference type="NCBI Taxonomy" id="348720"/>
    <lineage>
        <taxon>Eukaryota</taxon>
        <taxon>Metazoa</taxon>
        <taxon>Ecdysozoa</taxon>
        <taxon>Arthropoda</taxon>
        <taxon>Hexapoda</taxon>
        <taxon>Insecta</taxon>
        <taxon>Pterygota</taxon>
        <taxon>Neoptera</taxon>
        <taxon>Endopterygota</taxon>
        <taxon>Lepidoptera</taxon>
        <taxon>Glossata</taxon>
        <taxon>Ditrysia</taxon>
        <taxon>Papilionoidea</taxon>
        <taxon>Nymphalidae</taxon>
        <taxon>Satyrinae</taxon>
        <taxon>Satyrini</taxon>
        <taxon>Parargina</taxon>
        <taxon>Pararge</taxon>
    </lineage>
</organism>
<dbReference type="GO" id="GO:0003964">
    <property type="term" value="F:RNA-directed DNA polymerase activity"/>
    <property type="evidence" value="ECO:0007669"/>
    <property type="project" value="UniProtKB-KW"/>
</dbReference>
<dbReference type="SUPFAM" id="SSF56672">
    <property type="entry name" value="DNA/RNA polymerases"/>
    <property type="match status" value="1"/>
</dbReference>
<keyword evidence="6" id="KW-0378">Hydrolase</keyword>
<dbReference type="Proteomes" id="UP000838756">
    <property type="component" value="Unassembled WGS sequence"/>
</dbReference>
<proteinExistence type="predicted"/>
<dbReference type="PANTHER" id="PTHR37984">
    <property type="entry name" value="PROTEIN CBG26694"/>
    <property type="match status" value="1"/>
</dbReference>
<keyword evidence="2" id="KW-0808">Transferase</keyword>
<evidence type="ECO:0000256" key="7">
    <source>
        <dbReference type="ARBA" id="ARBA00022918"/>
    </source>
</evidence>
<evidence type="ECO:0000259" key="8">
    <source>
        <dbReference type="PROSITE" id="PS50878"/>
    </source>
</evidence>
<name>A0A8S4QT24_9NEOP</name>
<evidence type="ECO:0000256" key="3">
    <source>
        <dbReference type="ARBA" id="ARBA00022695"/>
    </source>
</evidence>
<evidence type="ECO:0000256" key="6">
    <source>
        <dbReference type="ARBA" id="ARBA00022801"/>
    </source>
</evidence>
<dbReference type="Pfam" id="PF00078">
    <property type="entry name" value="RVT_1"/>
    <property type="match status" value="1"/>
</dbReference>
<sequence>MPYGLANALVIYQRTISKTLKSFIESGKVLVYIDDVLILTDTLEENLILLDAVLKTLTEAGFSINLKKCTFLTNEIEYLGRSISGGQVRPSEYKIEALVKSPRPSNVKQVRQFLGLAGYFRRYIPGYALKTACIAALTRKGVVFNWTDKQEKARQEIISHLTGEPVLAIFDPELQTELHTDASSIGYGGILMQIHKDGRKRVIAYFSKLTAGAESKYHSYELETLAVVKSLQHFRQYLIGKHFTIITDCNALKMTQRKKDLQPRVARWWIYMQDFDFVLEYRKGSLMSHVDYLSRNPVNVINAVQKPLNWAQVAQAGDEETLTLIEKLNNGELDSSRYIKRNDLLYYKY</sequence>
<evidence type="ECO:0000313" key="9">
    <source>
        <dbReference type="EMBL" id="CAH2216186.1"/>
    </source>
</evidence>
<dbReference type="InterPro" id="IPR041373">
    <property type="entry name" value="RT_RNaseH"/>
</dbReference>
<dbReference type="EC" id="2.7.7.49" evidence="1"/>
<dbReference type="InterPro" id="IPR043502">
    <property type="entry name" value="DNA/RNA_pol_sf"/>
</dbReference>
<evidence type="ECO:0000256" key="4">
    <source>
        <dbReference type="ARBA" id="ARBA00022722"/>
    </source>
</evidence>
<protein>
    <recommendedName>
        <fullName evidence="1">RNA-directed DNA polymerase</fullName>
        <ecNumber evidence="1">2.7.7.49</ecNumber>
    </recommendedName>
</protein>
<dbReference type="InterPro" id="IPR000477">
    <property type="entry name" value="RT_dom"/>
</dbReference>
<dbReference type="InterPro" id="IPR043128">
    <property type="entry name" value="Rev_trsase/Diguanyl_cyclase"/>
</dbReference>
<keyword evidence="10" id="KW-1185">Reference proteome</keyword>
<dbReference type="FunFam" id="3.10.20.370:FF:000001">
    <property type="entry name" value="Retrovirus-related Pol polyprotein from transposon 17.6-like protein"/>
    <property type="match status" value="1"/>
</dbReference>
<dbReference type="PANTHER" id="PTHR37984:SF5">
    <property type="entry name" value="PROTEIN NYNRIN-LIKE"/>
    <property type="match status" value="1"/>
</dbReference>
<dbReference type="GO" id="GO:0016787">
    <property type="term" value="F:hydrolase activity"/>
    <property type="evidence" value="ECO:0007669"/>
    <property type="project" value="UniProtKB-KW"/>
</dbReference>
<dbReference type="PROSITE" id="PS50878">
    <property type="entry name" value="RT_POL"/>
    <property type="match status" value="1"/>
</dbReference>
<keyword evidence="5" id="KW-0255">Endonuclease</keyword>
<keyword evidence="7" id="KW-0695">RNA-directed DNA polymerase</keyword>
<gene>
    <name evidence="9" type="primary">jg4658</name>
    <name evidence="9" type="ORF">PAEG_LOCUS4244</name>
</gene>
<reference evidence="9" key="1">
    <citation type="submission" date="2022-03" db="EMBL/GenBank/DDBJ databases">
        <authorList>
            <person name="Lindestad O."/>
        </authorList>
    </citation>
    <scope>NUCLEOTIDE SEQUENCE</scope>
</reference>
<accession>A0A8S4QT24</accession>
<evidence type="ECO:0000313" key="10">
    <source>
        <dbReference type="Proteomes" id="UP000838756"/>
    </source>
</evidence>
<evidence type="ECO:0000256" key="5">
    <source>
        <dbReference type="ARBA" id="ARBA00022759"/>
    </source>
</evidence>
<dbReference type="GO" id="GO:0004519">
    <property type="term" value="F:endonuclease activity"/>
    <property type="evidence" value="ECO:0007669"/>
    <property type="project" value="UniProtKB-KW"/>
</dbReference>
<dbReference type="OrthoDB" id="1430630at2759"/>